<keyword evidence="1" id="KW-0812">Transmembrane</keyword>
<dbReference type="AlphaFoldDB" id="S7WNY0"/>
<reference evidence="2 3" key="1">
    <citation type="journal article" date="2013" name="Genome Announc.">
        <title>Draft Genome Sequence of Cyclobacterium qasimii Strain M12-11BT, Isolated from Arctic Marine Sediment.</title>
        <authorList>
            <person name="Shivaji S."/>
            <person name="Ara S."/>
            <person name="Singh A."/>
            <person name="Kumar Pinnaka A."/>
        </authorList>
    </citation>
    <scope>NUCLEOTIDE SEQUENCE [LARGE SCALE GENOMIC DNA]</scope>
    <source>
        <strain evidence="2 3">M12-11B</strain>
    </source>
</reference>
<dbReference type="Proteomes" id="UP000014974">
    <property type="component" value="Unassembled WGS sequence"/>
</dbReference>
<feature type="transmembrane region" description="Helical" evidence="1">
    <location>
        <begin position="6"/>
        <end position="24"/>
    </location>
</feature>
<keyword evidence="1" id="KW-0472">Membrane</keyword>
<evidence type="ECO:0000256" key="1">
    <source>
        <dbReference type="SAM" id="Phobius"/>
    </source>
</evidence>
<protein>
    <submittedName>
        <fullName evidence="2">Uncharacterized protein</fullName>
    </submittedName>
</protein>
<name>S7WNY0_9BACT</name>
<dbReference type="EMBL" id="ATNM01000173">
    <property type="protein sequence ID" value="EPR65858.1"/>
    <property type="molecule type" value="Genomic_DNA"/>
</dbReference>
<evidence type="ECO:0000313" key="3">
    <source>
        <dbReference type="Proteomes" id="UP000014974"/>
    </source>
</evidence>
<keyword evidence="1" id="KW-1133">Transmembrane helix</keyword>
<gene>
    <name evidence="2" type="ORF">ADICYQ_5118</name>
</gene>
<sequence>MNEECWELGLLWGMVFPVLFFNGWRMKKFGSYRFILYVVLFF</sequence>
<comment type="caution">
    <text evidence="2">The sequence shown here is derived from an EMBL/GenBank/DDBJ whole genome shotgun (WGS) entry which is preliminary data.</text>
</comment>
<organism evidence="2 3">
    <name type="scientific">Cyclobacterium qasimii M12-11B</name>
    <dbReference type="NCBI Taxonomy" id="641524"/>
    <lineage>
        <taxon>Bacteria</taxon>
        <taxon>Pseudomonadati</taxon>
        <taxon>Bacteroidota</taxon>
        <taxon>Cytophagia</taxon>
        <taxon>Cytophagales</taxon>
        <taxon>Cyclobacteriaceae</taxon>
        <taxon>Cyclobacterium</taxon>
    </lineage>
</organism>
<proteinExistence type="predicted"/>
<evidence type="ECO:0000313" key="2">
    <source>
        <dbReference type="EMBL" id="EPR65858.1"/>
    </source>
</evidence>
<accession>S7WNY0</accession>